<comment type="caution">
    <text evidence="2">The sequence shown here is derived from an EMBL/GenBank/DDBJ whole genome shotgun (WGS) entry which is preliminary data.</text>
</comment>
<dbReference type="Proteomes" id="UP000231162">
    <property type="component" value="Unassembled WGS sequence"/>
</dbReference>
<dbReference type="InterPro" id="IPR002850">
    <property type="entry name" value="PIN_toxin-like"/>
</dbReference>
<protein>
    <submittedName>
        <fullName evidence="2">Putative toxin-antitoxin system toxin component, PIN family</fullName>
    </submittedName>
</protein>
<dbReference type="Pfam" id="PF13470">
    <property type="entry name" value="PIN_3"/>
    <property type="match status" value="1"/>
</dbReference>
<gene>
    <name evidence="2" type="ORF">COT79_00300</name>
</gene>
<dbReference type="AlphaFoldDB" id="A0A2M6R9R0"/>
<dbReference type="PANTHER" id="PTHR34610">
    <property type="entry name" value="SSL7007 PROTEIN"/>
    <property type="match status" value="1"/>
</dbReference>
<dbReference type="PANTHER" id="PTHR34610:SF4">
    <property type="entry name" value="SLL8027 PROTEIN"/>
    <property type="match status" value="1"/>
</dbReference>
<accession>A0A2M6R9R0</accession>
<name>A0A2M6R9R0_9BACT</name>
<organism evidence="2 3">
    <name type="scientific">Candidatus Berkelbacteria bacterium CG10_big_fil_rev_8_21_14_0_10_43_14</name>
    <dbReference type="NCBI Taxonomy" id="1974515"/>
    <lineage>
        <taxon>Bacteria</taxon>
        <taxon>Candidatus Berkelbacteria</taxon>
    </lineage>
</organism>
<evidence type="ECO:0000259" key="1">
    <source>
        <dbReference type="Pfam" id="PF13470"/>
    </source>
</evidence>
<evidence type="ECO:0000313" key="2">
    <source>
        <dbReference type="EMBL" id="PIS07263.1"/>
    </source>
</evidence>
<sequence>MKKTNVFLDSSVLLAGLVSTTGASAEILRLAEIGVVELMVCDLVIDEVKRNLTKKLPEFLPYFYTALEVLKPRITQNQETVDTVLTRLIPKKSDQIIIQTALISKPDYFITLDKKHLLKPVVRTAVAMPVITPSEFLGIIRFKN</sequence>
<feature type="domain" description="PIN" evidence="1">
    <location>
        <begin position="6"/>
        <end position="115"/>
    </location>
</feature>
<evidence type="ECO:0000313" key="3">
    <source>
        <dbReference type="Proteomes" id="UP000231162"/>
    </source>
</evidence>
<dbReference type="InterPro" id="IPR029060">
    <property type="entry name" value="PIN-like_dom_sf"/>
</dbReference>
<reference evidence="3" key="1">
    <citation type="submission" date="2017-09" db="EMBL/GenBank/DDBJ databases">
        <title>Depth-based differentiation of microbial function through sediment-hosted aquifers and enrichment of novel symbionts in the deep terrestrial subsurface.</title>
        <authorList>
            <person name="Probst A.J."/>
            <person name="Ladd B."/>
            <person name="Jarett J.K."/>
            <person name="Geller-Mcgrath D.E."/>
            <person name="Sieber C.M.K."/>
            <person name="Emerson J.B."/>
            <person name="Anantharaman K."/>
            <person name="Thomas B.C."/>
            <person name="Malmstrom R."/>
            <person name="Stieglmeier M."/>
            <person name="Klingl A."/>
            <person name="Woyke T."/>
            <person name="Ryan C.M."/>
            <person name="Banfield J.F."/>
        </authorList>
    </citation>
    <scope>NUCLEOTIDE SEQUENCE [LARGE SCALE GENOMIC DNA]</scope>
</reference>
<dbReference type="SUPFAM" id="SSF88723">
    <property type="entry name" value="PIN domain-like"/>
    <property type="match status" value="1"/>
</dbReference>
<dbReference type="InterPro" id="IPR002716">
    <property type="entry name" value="PIN_dom"/>
</dbReference>
<dbReference type="EMBL" id="PEZX01000005">
    <property type="protein sequence ID" value="PIS07263.1"/>
    <property type="molecule type" value="Genomic_DNA"/>
</dbReference>
<proteinExistence type="predicted"/>
<dbReference type="NCBIfam" id="TIGR00305">
    <property type="entry name" value="putative toxin-antitoxin system toxin component, PIN family"/>
    <property type="match status" value="1"/>
</dbReference>